<dbReference type="AlphaFoldDB" id="A0A2K9PRU4"/>
<dbReference type="NCBIfam" id="TIGR04183">
    <property type="entry name" value="Por_Secre_tail"/>
    <property type="match status" value="1"/>
</dbReference>
<dbReference type="InterPro" id="IPR012334">
    <property type="entry name" value="Pectin_lyas_fold"/>
</dbReference>
<accession>A0A2K9PRU4</accession>
<dbReference type="KEGG" id="fek:C1H87_12695"/>
<dbReference type="SUPFAM" id="SSF49785">
    <property type="entry name" value="Galactose-binding domain-like"/>
    <property type="match status" value="2"/>
</dbReference>
<protein>
    <recommendedName>
        <fullName evidence="2">Secretion system C-terminal sorting domain-containing protein</fullName>
    </recommendedName>
</protein>
<sequence>MKQSLTLFLLVLSVCLLPHFMLGQTNLYVSPTGNDSNSGDINSPLKTLQGARDKIRNIGVSSGGVIVNFRAGRYPVTNTTYFGSQDSGTSGSPVVYRGYQNEKVIFDGTIFIDNDAFELVPSGDNGILHTTAPGKVFVQTLTDQTIINVIKNSQTAQMAMDDQMMTSARYPNIGFSAINDNTINNSTEAAPPPGQLSAKGTPNNPLGAKFKMDNAFPFNASKWNAELNRTGSAFIKGYVSADWFKGTLAINSVSTSGEIHLRDGSRYGIKNRPGPNRFFASHLLCELDEPGEWYFDESNNKLYIWPFSPITSESKIGVWAGPQMVEVNNGSYIHFEKMTIQGLGAGTNGDGALNFRSGNNFFVGGVTFRYIASPILALNFWHDVSNSQAKSCDFFDIPNATRLYGGSFTSTGTISAGNNTIENCHFTQIFSKDFSGKAVGISGVGNIFKNNLVHNENIQPITFAGIDHTIERNEIFNVGIEEGDGGAIYSGADIMSYGNILRHNFIHHIMSVPTLLGRASIFSDDLDGGDQMLENVTYKGGWEVLKMNRGAGHTVQYNVILDGYRGIRQGKGGASSYNSAMEYINSINGKSPTSSDKGNQIGRMLKKIGVSGWQTGVNETNWYNRIEPFWKSRYPVFDAVMKKYSDNNQTNAYECRYYDNMFWSNNKDVELAGDTDAEVARSQAINLGIFENPTSMNFKFKEPRPSYAPNIPFENIGLYLDSYRCYVPNKDDYRRMIKQHFEGLASHTNDSYNPATINDRLYYNTGKLLYSMDPCSGVFSETSFFFDFGTTTSAVFSGYRRVSNQTSGGLYGWTNTSGVNATDRGTSGGVNNLNRDLVYGSSPRTFEVKVPNGTYEVLITFGDAAASYDNIIVKAEGITKLTDIDIASNSFFNKTFTTDVNDGKLSVEFLDGGGNNPNWSLTRMIVKPSSTSPQTQPELFFDLGTPTSAVFSGYTRVSETTTGGSFGWTNTSNLDSRDRGTSGGVNNLNRDFVFSSQARTFEANVLNGDYNVLITFGDATNAHDNIIVKAEGITKLTNINTTINSFFNRNFDVTVNDGKISIEFSDGGGTDVNWIANRIIIKPNASTTAKTTLDANEIGEENSTDKGEFRFYPNPTGDVFNVEIPESIDLNTKATLVFYDVIGNVVVSKPITNHNTQIILDSLSSGVYLVVLSTKNKVVRTRLVKE</sequence>
<evidence type="ECO:0000256" key="1">
    <source>
        <dbReference type="ARBA" id="ARBA00022729"/>
    </source>
</evidence>
<organism evidence="3 4">
    <name type="scientific">Flavivirga eckloniae</name>
    <dbReference type="NCBI Taxonomy" id="1803846"/>
    <lineage>
        <taxon>Bacteria</taxon>
        <taxon>Pseudomonadati</taxon>
        <taxon>Bacteroidota</taxon>
        <taxon>Flavobacteriia</taxon>
        <taxon>Flavobacteriales</taxon>
        <taxon>Flavobacteriaceae</taxon>
        <taxon>Flavivirga</taxon>
    </lineage>
</organism>
<dbReference type="InterPro" id="IPR008979">
    <property type="entry name" value="Galactose-bd-like_sf"/>
</dbReference>
<dbReference type="Gene3D" id="2.60.120.430">
    <property type="entry name" value="Galactose-binding lectin"/>
    <property type="match status" value="2"/>
</dbReference>
<dbReference type="InterPro" id="IPR026444">
    <property type="entry name" value="Secre_tail"/>
</dbReference>
<dbReference type="SUPFAM" id="SSF51126">
    <property type="entry name" value="Pectin lyase-like"/>
    <property type="match status" value="1"/>
</dbReference>
<dbReference type="OrthoDB" id="9808066at2"/>
<evidence type="ECO:0000259" key="2">
    <source>
        <dbReference type="Pfam" id="PF18962"/>
    </source>
</evidence>
<evidence type="ECO:0000313" key="4">
    <source>
        <dbReference type="Proteomes" id="UP000235826"/>
    </source>
</evidence>
<evidence type="ECO:0000313" key="3">
    <source>
        <dbReference type="EMBL" id="AUP79518.1"/>
    </source>
</evidence>
<keyword evidence="1" id="KW-0732">Signal</keyword>
<reference evidence="3 4" key="1">
    <citation type="submission" date="2018-01" db="EMBL/GenBank/DDBJ databases">
        <title>Complete genome sequence of Flavivirga eckloniae ECD14 isolated from seaweed Ecklonia cava.</title>
        <authorList>
            <person name="Lee J.H."/>
            <person name="Baik K.S."/>
            <person name="Seong C.N."/>
        </authorList>
    </citation>
    <scope>NUCLEOTIDE SEQUENCE [LARGE SCALE GENOMIC DNA]</scope>
    <source>
        <strain evidence="3 4">ECD14</strain>
    </source>
</reference>
<dbReference type="RefSeq" id="WP_102756173.1">
    <property type="nucleotide sequence ID" value="NZ_CP025791.1"/>
</dbReference>
<dbReference type="Pfam" id="PF18962">
    <property type="entry name" value="Por_Secre_tail"/>
    <property type="match status" value="1"/>
</dbReference>
<dbReference type="InterPro" id="IPR011050">
    <property type="entry name" value="Pectin_lyase_fold/virulence"/>
</dbReference>
<dbReference type="PANTHER" id="PTHR36453:SF1">
    <property type="entry name" value="RIGHT HANDED BETA HELIX DOMAIN-CONTAINING PROTEIN"/>
    <property type="match status" value="1"/>
</dbReference>
<dbReference type="EMBL" id="CP025791">
    <property type="protein sequence ID" value="AUP79518.1"/>
    <property type="molecule type" value="Genomic_DNA"/>
</dbReference>
<dbReference type="Gene3D" id="2.160.20.10">
    <property type="entry name" value="Single-stranded right-handed beta-helix, Pectin lyase-like"/>
    <property type="match status" value="2"/>
</dbReference>
<feature type="domain" description="Secretion system C-terminal sorting" evidence="2">
    <location>
        <begin position="1112"/>
        <end position="1181"/>
    </location>
</feature>
<dbReference type="Proteomes" id="UP000235826">
    <property type="component" value="Chromosome"/>
</dbReference>
<gene>
    <name evidence="3" type="ORF">C1H87_12695</name>
</gene>
<name>A0A2K9PRU4_9FLAO</name>
<keyword evidence="4" id="KW-1185">Reference proteome</keyword>
<dbReference type="PANTHER" id="PTHR36453">
    <property type="entry name" value="SECRETED PROTEIN-RELATED"/>
    <property type="match status" value="1"/>
</dbReference>
<proteinExistence type="predicted"/>